<sequence length="59" mass="6707">MARHEIRCTACDGSGLLMDDEEWRYTCTICDGTGEMKADQSHGVTNKHFDVDENNRTLE</sequence>
<keyword evidence="3" id="KW-1185">Reference proteome</keyword>
<name>A0A0A2T6L2_9BACI</name>
<comment type="caution">
    <text evidence="2">The sequence shown here is derived from an EMBL/GenBank/DDBJ whole genome shotgun (WGS) entry which is preliminary data.</text>
</comment>
<evidence type="ECO:0000313" key="2">
    <source>
        <dbReference type="EMBL" id="KGP71407.1"/>
    </source>
</evidence>
<protein>
    <submittedName>
        <fullName evidence="2">Uncharacterized protein</fullName>
    </submittedName>
</protein>
<dbReference type="eggNOG" id="ENOG50306W4">
    <property type="taxonomic scope" value="Bacteria"/>
</dbReference>
<dbReference type="Gene3D" id="6.20.20.10">
    <property type="match status" value="1"/>
</dbReference>
<proteinExistence type="predicted"/>
<accession>A0A0A2T6L2</accession>
<dbReference type="Proteomes" id="UP000030147">
    <property type="component" value="Unassembled WGS sequence"/>
</dbReference>
<dbReference type="EMBL" id="AVBF01000065">
    <property type="protein sequence ID" value="KGP71407.1"/>
    <property type="molecule type" value="Genomic_DNA"/>
</dbReference>
<dbReference type="AlphaFoldDB" id="A0A0A2T6L2"/>
<evidence type="ECO:0000256" key="1">
    <source>
        <dbReference type="SAM" id="MobiDB-lite"/>
    </source>
</evidence>
<feature type="compositionally biased region" description="Basic and acidic residues" evidence="1">
    <location>
        <begin position="47"/>
        <end position="59"/>
    </location>
</feature>
<evidence type="ECO:0000313" key="3">
    <source>
        <dbReference type="Proteomes" id="UP000030147"/>
    </source>
</evidence>
<dbReference type="SUPFAM" id="SSF57938">
    <property type="entry name" value="DnaJ/Hsp40 cysteine-rich domain"/>
    <property type="match status" value="1"/>
</dbReference>
<gene>
    <name evidence="2" type="ORF">N782_19565</name>
</gene>
<dbReference type="RefSeq" id="WP_036823031.1">
    <property type="nucleotide sequence ID" value="NZ_AVBF01000065.1"/>
</dbReference>
<dbReference type="OrthoDB" id="2973841at2"/>
<reference evidence="2 3" key="1">
    <citation type="journal article" date="2015" name="Stand. Genomic Sci.">
        <title>High quality draft genome sequence of the moderately halophilic bacterium Pontibacillus yanchengensis Y32(T) and comparison among Pontibacillus genomes.</title>
        <authorList>
            <person name="Huang J."/>
            <person name="Qiao Z.X."/>
            <person name="Tang J.W."/>
            <person name="Wang G."/>
        </authorList>
    </citation>
    <scope>NUCLEOTIDE SEQUENCE [LARGE SCALE GENOMIC DNA]</scope>
    <source>
        <strain evidence="2 3">Y32</strain>
    </source>
</reference>
<feature type="region of interest" description="Disordered" evidence="1">
    <location>
        <begin position="38"/>
        <end position="59"/>
    </location>
</feature>
<dbReference type="InterPro" id="IPR036410">
    <property type="entry name" value="HSP_DnaJ_Cys-rich_dom_sf"/>
</dbReference>
<organism evidence="2 3">
    <name type="scientific">Pontibacillus yanchengensis Y32</name>
    <dbReference type="NCBI Taxonomy" id="1385514"/>
    <lineage>
        <taxon>Bacteria</taxon>
        <taxon>Bacillati</taxon>
        <taxon>Bacillota</taxon>
        <taxon>Bacilli</taxon>
        <taxon>Bacillales</taxon>
        <taxon>Bacillaceae</taxon>
        <taxon>Pontibacillus</taxon>
    </lineage>
</organism>